<dbReference type="Proteomes" id="UP001595377">
    <property type="component" value="Unassembled WGS sequence"/>
</dbReference>
<dbReference type="InterPro" id="IPR016032">
    <property type="entry name" value="Sig_transdc_resp-reg_C-effctor"/>
</dbReference>
<sequence length="366" mass="39842">MIELAGYLGFVADMFEAALSDEGWRNAASLVARALGVDQAAIVVNRHGGMPDVSVTASILEFKDRYDLRYQQLDPWAERRRLLKVRGVFLASEIFPEEQFVKTEFYNDYARHIGMFRPMTADLVTQAGHTLEIGAEQPFSRLRFEAPDKARLDVLAPYIARAVDLRQSLRLARLNEALGGSLLETWTMPAVVCDGDGRILIANAGAEALERSGFFGLAGGQLRLPALHPALAARARAMIAGAGTTGLGGAFSVRDPRTNTLRMVLVSPLPASLAEGRSLVLVTVGDSSSRPVAPATLRAMFNLSPAQVELALALYDGVSLEEYALRRNVRISTLRTQLSQLFERVGVKSQKDLVAVLARIPQIGAR</sequence>
<accession>A0ABV7DMI4</accession>
<reference evidence="2" key="1">
    <citation type="journal article" date="2019" name="Int. J. Syst. Evol. Microbiol.">
        <title>The Global Catalogue of Microorganisms (GCM) 10K type strain sequencing project: providing services to taxonomists for standard genome sequencing and annotation.</title>
        <authorList>
            <consortium name="The Broad Institute Genomics Platform"/>
            <consortium name="The Broad Institute Genome Sequencing Center for Infectious Disease"/>
            <person name="Wu L."/>
            <person name="Ma J."/>
        </authorList>
    </citation>
    <scope>NUCLEOTIDE SEQUENCE [LARGE SCALE GENOMIC DNA]</scope>
    <source>
        <strain evidence="2">KCTC 52677</strain>
    </source>
</reference>
<gene>
    <name evidence="1" type="ORF">ACFOHH_20350</name>
</gene>
<name>A0ABV7DMI4_9HYPH</name>
<dbReference type="SUPFAM" id="SSF46894">
    <property type="entry name" value="C-terminal effector domain of the bipartite response regulators"/>
    <property type="match status" value="1"/>
</dbReference>
<dbReference type="SUPFAM" id="SSF55785">
    <property type="entry name" value="PYP-like sensor domain (PAS domain)"/>
    <property type="match status" value="1"/>
</dbReference>
<evidence type="ECO:0000313" key="1">
    <source>
        <dbReference type="EMBL" id="MFC3075473.1"/>
    </source>
</evidence>
<dbReference type="RefSeq" id="WP_257314668.1">
    <property type="nucleotide sequence ID" value="NZ_JANFDG010000007.1"/>
</dbReference>
<evidence type="ECO:0008006" key="3">
    <source>
        <dbReference type="Google" id="ProtNLM"/>
    </source>
</evidence>
<evidence type="ECO:0000313" key="2">
    <source>
        <dbReference type="Proteomes" id="UP001595377"/>
    </source>
</evidence>
<comment type="caution">
    <text evidence="1">The sequence shown here is derived from an EMBL/GenBank/DDBJ whole genome shotgun (WGS) entry which is preliminary data.</text>
</comment>
<dbReference type="EMBL" id="JBHRSP010000034">
    <property type="protein sequence ID" value="MFC3075473.1"/>
    <property type="molecule type" value="Genomic_DNA"/>
</dbReference>
<dbReference type="InterPro" id="IPR035965">
    <property type="entry name" value="PAS-like_dom_sf"/>
</dbReference>
<protein>
    <recommendedName>
        <fullName evidence="3">DNA-binding transcriptional regulator, CsgD family</fullName>
    </recommendedName>
</protein>
<keyword evidence="2" id="KW-1185">Reference proteome</keyword>
<proteinExistence type="predicted"/>
<organism evidence="1 2">
    <name type="scientific">Shinella pollutisoli</name>
    <dbReference type="NCBI Taxonomy" id="2250594"/>
    <lineage>
        <taxon>Bacteria</taxon>
        <taxon>Pseudomonadati</taxon>
        <taxon>Pseudomonadota</taxon>
        <taxon>Alphaproteobacteria</taxon>
        <taxon>Hyphomicrobiales</taxon>
        <taxon>Rhizobiaceae</taxon>
        <taxon>Shinella</taxon>
    </lineage>
</organism>
<dbReference type="InterPro" id="IPR036388">
    <property type="entry name" value="WH-like_DNA-bd_sf"/>
</dbReference>
<dbReference type="Gene3D" id="1.10.10.10">
    <property type="entry name" value="Winged helix-like DNA-binding domain superfamily/Winged helix DNA-binding domain"/>
    <property type="match status" value="1"/>
</dbReference>